<dbReference type="EMBL" id="JAVDVX010000012">
    <property type="protein sequence ID" value="MDR7092189.1"/>
    <property type="molecule type" value="Genomic_DNA"/>
</dbReference>
<evidence type="ECO:0000256" key="6">
    <source>
        <dbReference type="ARBA" id="ARBA00023002"/>
    </source>
</evidence>
<reference evidence="10 11" key="1">
    <citation type="submission" date="2023-07" db="EMBL/GenBank/DDBJ databases">
        <title>Sorghum-associated microbial communities from plants grown in Nebraska, USA.</title>
        <authorList>
            <person name="Schachtman D."/>
        </authorList>
    </citation>
    <scope>NUCLEOTIDE SEQUENCE [LARGE SCALE GENOMIC DNA]</scope>
    <source>
        <strain evidence="10 11">BE190</strain>
    </source>
</reference>
<dbReference type="InterPro" id="IPR043156">
    <property type="entry name" value="Catalase_clade2_helical"/>
</dbReference>
<keyword evidence="5" id="KW-0479">Metal-binding</keyword>
<dbReference type="Pfam" id="PF18011">
    <property type="entry name" value="Catalase_C"/>
    <property type="match status" value="1"/>
</dbReference>
<dbReference type="Gene3D" id="1.20.1370.60">
    <property type="match status" value="1"/>
</dbReference>
<evidence type="ECO:0000313" key="10">
    <source>
        <dbReference type="EMBL" id="MDR7092189.1"/>
    </source>
</evidence>
<dbReference type="PROSITE" id="PS51402">
    <property type="entry name" value="CATALASE_3"/>
    <property type="match status" value="1"/>
</dbReference>
<dbReference type="Pfam" id="PF06628">
    <property type="entry name" value="Catalase-rel"/>
    <property type="match status" value="1"/>
</dbReference>
<dbReference type="GO" id="GO:0004096">
    <property type="term" value="F:catalase activity"/>
    <property type="evidence" value="ECO:0007669"/>
    <property type="project" value="UniProtKB-EC"/>
</dbReference>
<dbReference type="RefSeq" id="WP_310076257.1">
    <property type="nucleotide sequence ID" value="NZ_JAVDVX010000012.1"/>
</dbReference>
<dbReference type="InterPro" id="IPR011614">
    <property type="entry name" value="Catalase_core"/>
</dbReference>
<evidence type="ECO:0000256" key="8">
    <source>
        <dbReference type="ARBA" id="ARBA00023324"/>
    </source>
</evidence>
<name>A0ABU1V3Z5_9GAMM</name>
<dbReference type="InterPro" id="IPR020835">
    <property type="entry name" value="Catalase_sf"/>
</dbReference>
<accession>A0ABU1V3Z5</accession>
<evidence type="ECO:0000256" key="2">
    <source>
        <dbReference type="ARBA" id="ARBA00012314"/>
    </source>
</evidence>
<dbReference type="PANTHER" id="PTHR42821">
    <property type="entry name" value="CATALASE"/>
    <property type="match status" value="1"/>
</dbReference>
<gene>
    <name evidence="10" type="ORF">J2X05_004230</name>
</gene>
<comment type="caution">
    <text evidence="10">The sequence shown here is derived from an EMBL/GenBank/DDBJ whole genome shotgun (WGS) entry which is preliminary data.</text>
</comment>
<dbReference type="PIRSF" id="PIRSF038927">
    <property type="entry name" value="Catalase_clade2"/>
    <property type="match status" value="1"/>
</dbReference>
<dbReference type="EC" id="1.11.1.6" evidence="2"/>
<dbReference type="PANTHER" id="PTHR42821:SF1">
    <property type="entry name" value="CATALASE-B"/>
    <property type="match status" value="1"/>
</dbReference>
<dbReference type="SUPFAM" id="SSF52317">
    <property type="entry name" value="Class I glutamine amidotransferase-like"/>
    <property type="match status" value="1"/>
</dbReference>
<evidence type="ECO:0000256" key="4">
    <source>
        <dbReference type="ARBA" id="ARBA00022617"/>
    </source>
</evidence>
<dbReference type="InterPro" id="IPR010582">
    <property type="entry name" value="Catalase_immune_responsive"/>
</dbReference>
<organism evidence="10 11">
    <name type="scientific">Cellvibrio fibrivorans</name>
    <dbReference type="NCBI Taxonomy" id="126350"/>
    <lineage>
        <taxon>Bacteria</taxon>
        <taxon>Pseudomonadati</taxon>
        <taxon>Pseudomonadota</taxon>
        <taxon>Gammaproteobacteria</taxon>
        <taxon>Cellvibrionales</taxon>
        <taxon>Cellvibrionaceae</taxon>
        <taxon>Cellvibrio</taxon>
    </lineage>
</organism>
<keyword evidence="7" id="KW-0408">Iron</keyword>
<dbReference type="InterPro" id="IPR018028">
    <property type="entry name" value="Catalase"/>
</dbReference>
<dbReference type="InterPro" id="IPR041399">
    <property type="entry name" value="Catalase_large_C"/>
</dbReference>
<feature type="domain" description="Catalase core" evidence="9">
    <location>
        <begin position="2"/>
        <end position="372"/>
    </location>
</feature>
<keyword evidence="3 10" id="KW-0575">Peroxidase</keyword>
<dbReference type="SUPFAM" id="SSF56634">
    <property type="entry name" value="Heme-dependent catalase-like"/>
    <property type="match status" value="1"/>
</dbReference>
<evidence type="ECO:0000259" key="9">
    <source>
        <dbReference type="SMART" id="SM01060"/>
    </source>
</evidence>
<keyword evidence="11" id="KW-1185">Reference proteome</keyword>
<dbReference type="Gene3D" id="1.20.1370.20">
    <property type="match status" value="1"/>
</dbReference>
<keyword evidence="4" id="KW-0349">Heme</keyword>
<evidence type="ECO:0000256" key="1">
    <source>
        <dbReference type="ARBA" id="ARBA00001971"/>
    </source>
</evidence>
<evidence type="ECO:0000256" key="7">
    <source>
        <dbReference type="ARBA" id="ARBA00023004"/>
    </source>
</evidence>
<dbReference type="Pfam" id="PF00199">
    <property type="entry name" value="Catalase"/>
    <property type="match status" value="1"/>
</dbReference>
<dbReference type="InterPro" id="IPR029062">
    <property type="entry name" value="Class_I_gatase-like"/>
</dbReference>
<keyword evidence="8" id="KW-0376">Hydrogen peroxide</keyword>
<dbReference type="Gene3D" id="2.40.180.10">
    <property type="entry name" value="Catalase core domain"/>
    <property type="match status" value="1"/>
</dbReference>
<dbReference type="InterPro" id="IPR024712">
    <property type="entry name" value="Catalase_clade2"/>
</dbReference>
<evidence type="ECO:0000256" key="3">
    <source>
        <dbReference type="ARBA" id="ARBA00022559"/>
    </source>
</evidence>
<evidence type="ECO:0000313" key="11">
    <source>
        <dbReference type="Proteomes" id="UP001253595"/>
    </source>
</evidence>
<dbReference type="SMART" id="SM01060">
    <property type="entry name" value="Catalase"/>
    <property type="match status" value="1"/>
</dbReference>
<keyword evidence="6 10" id="KW-0560">Oxidoreductase</keyword>
<dbReference type="CDD" id="cd03132">
    <property type="entry name" value="GATase1_catalase"/>
    <property type="match status" value="1"/>
</dbReference>
<dbReference type="Proteomes" id="UP001253595">
    <property type="component" value="Unassembled WGS sequence"/>
</dbReference>
<dbReference type="PRINTS" id="PR00067">
    <property type="entry name" value="CATALASE"/>
</dbReference>
<comment type="cofactor">
    <cofactor evidence="1">
        <name>heme</name>
        <dbReference type="ChEBI" id="CHEBI:30413"/>
    </cofactor>
</comment>
<proteinExistence type="predicted"/>
<evidence type="ECO:0000256" key="5">
    <source>
        <dbReference type="ARBA" id="ARBA00022723"/>
    </source>
</evidence>
<dbReference type="Gene3D" id="3.40.50.880">
    <property type="match status" value="1"/>
</dbReference>
<protein>
    <recommendedName>
        <fullName evidence="2">catalase</fullName>
        <ecNumber evidence="2">1.11.1.6</ecNumber>
    </recommendedName>
</protein>
<sequence length="656" mass="72903">MANFKGDTQAIKMVEGHALSEKIMRFEPERRINTRAAAAHGIFQLYESQCQYTKAVFLQDPATTTPVFVRFSTLASVRGSGDCTRTPRGFAVRFFTGEGNFDLVGSNLPVMYSQYGATFADLIHAAKPETDNQAPHVSSAHNRFWDVISLNPESMHKVMWTMSDRALPRSFAMMEGFGVHTFRFVNARGKSYWVKFHWKPVLGVHSLVWDEAVKLAAKDADFHLRHLWELIDQGHFPEWELGLQIVLEEDRYKFDFDLQDATKLIPESLVPVRIVGKLTLNQNPENYFDEIEQVAFHTDNLVPGIELNNEHSVKAFSDSDIQMSRLCSANFTELPLNRSRTMIDKLKRDIQLRAFRNSDSSSCELYSVENPMQKYLAVGDPVNFPETLSSEKKLATNQLFSDRFTQAALFWRSQSAWEQNHMVAAFCFELAKVSVPEIRERMVANLMQVDNTLAARVAEGLGITLPVSESLSVANIEFIESSLSMAHTRKNVLVGRCVAVLVGNGFEGARLIALREELVAGGASVKIIGSRLGEVKCSQGRALQIDKSLATVGSVMFDAVYIPGGHRSVEALCKDANAVLFVKEAYKHGKAIAASNEGGMLITRAARSSVMSDVFKGPGVITAGPNTPTDDFVRSFIDAVAAHRFSERPDMGAIVA</sequence>